<gene>
    <name evidence="2" type="ORF">EA473_08975</name>
</gene>
<dbReference type="AlphaFoldDB" id="A0A3N6M0H6"/>
<comment type="caution">
    <text evidence="2">The sequence shown here is derived from an EMBL/GenBank/DDBJ whole genome shotgun (WGS) entry which is preliminary data.</text>
</comment>
<keyword evidence="1" id="KW-0472">Membrane</keyword>
<dbReference type="Proteomes" id="UP000282323">
    <property type="component" value="Unassembled WGS sequence"/>
</dbReference>
<feature type="transmembrane region" description="Helical" evidence="1">
    <location>
        <begin position="63"/>
        <end position="88"/>
    </location>
</feature>
<feature type="transmembrane region" description="Helical" evidence="1">
    <location>
        <begin position="123"/>
        <end position="142"/>
    </location>
</feature>
<dbReference type="RefSeq" id="WP_124195292.1">
    <property type="nucleotide sequence ID" value="NZ_REGA01000006.1"/>
</dbReference>
<keyword evidence="1" id="KW-0812">Transmembrane</keyword>
<reference evidence="2 3" key="1">
    <citation type="submission" date="2018-10" db="EMBL/GenBank/DDBJ databases">
        <title>Natrarchaeobius chitinivorans gen. nov., sp. nov., and Natrarchaeobius haloalkaliphilus sp. nov., alkaliphilic, chitin-utilizing haloarchaea from hypersaline alkaline lakes.</title>
        <authorList>
            <person name="Sorokin D.Y."/>
            <person name="Elcheninov A.G."/>
            <person name="Kostrikina N.A."/>
            <person name="Bale N.J."/>
            <person name="Sinninghe Damste J.S."/>
            <person name="Khijniak T.V."/>
            <person name="Kublanov I.V."/>
            <person name="Toshchakov S.V."/>
        </authorList>
    </citation>
    <scope>NUCLEOTIDE SEQUENCE [LARGE SCALE GENOMIC DNA]</scope>
    <source>
        <strain evidence="2 3">AArcht4T</strain>
    </source>
</reference>
<keyword evidence="1" id="KW-1133">Transmembrane helix</keyword>
<evidence type="ECO:0000313" key="3">
    <source>
        <dbReference type="Proteomes" id="UP000282323"/>
    </source>
</evidence>
<accession>A0A3N6M0H6</accession>
<keyword evidence="3" id="KW-1185">Reference proteome</keyword>
<dbReference type="EMBL" id="REGA01000006">
    <property type="protein sequence ID" value="RQG95077.1"/>
    <property type="molecule type" value="Genomic_DNA"/>
</dbReference>
<sequence>MTTQTRPLRQVIGTSVRSGVPLAVLAGVIHALTIVRARTEIEGELEAALETHPELAEFAVEELYHLILLTTPPITVGAYLVVAVIFGVVYDRYLSRGGEIDAYVLAALVGVALSFVWGFRLPLIPLVGANVALWLGFTWLFFRFRARRSASDEDGSTAGGGA</sequence>
<proteinExistence type="predicted"/>
<organism evidence="2 3">
    <name type="scientific">Natrarchaeobius chitinivorans</name>
    <dbReference type="NCBI Taxonomy" id="1679083"/>
    <lineage>
        <taxon>Archaea</taxon>
        <taxon>Methanobacteriati</taxon>
        <taxon>Methanobacteriota</taxon>
        <taxon>Stenosarchaea group</taxon>
        <taxon>Halobacteria</taxon>
        <taxon>Halobacteriales</taxon>
        <taxon>Natrialbaceae</taxon>
        <taxon>Natrarchaeobius</taxon>
    </lineage>
</organism>
<evidence type="ECO:0000256" key="1">
    <source>
        <dbReference type="SAM" id="Phobius"/>
    </source>
</evidence>
<feature type="transmembrane region" description="Helical" evidence="1">
    <location>
        <begin position="100"/>
        <end position="117"/>
    </location>
</feature>
<protein>
    <submittedName>
        <fullName evidence="2">Uncharacterized protein</fullName>
    </submittedName>
</protein>
<evidence type="ECO:0000313" key="2">
    <source>
        <dbReference type="EMBL" id="RQG95077.1"/>
    </source>
</evidence>
<name>A0A3N6M0H6_NATCH</name>